<reference evidence="1" key="1">
    <citation type="submission" date="2014-09" db="EMBL/GenBank/DDBJ databases">
        <authorList>
            <person name="Probst J Alexander"/>
        </authorList>
    </citation>
    <scope>NUCLEOTIDE SEQUENCE</scope>
</reference>
<evidence type="ECO:0000313" key="1">
    <source>
        <dbReference type="EMBL" id="CEG14036.1"/>
    </source>
</evidence>
<dbReference type="EMBL" id="CCXY01000462">
    <property type="protein sequence ID" value="CEG14036.1"/>
    <property type="molecule type" value="Genomic_DNA"/>
</dbReference>
<dbReference type="AlphaFoldDB" id="A0A098EET9"/>
<accession>A0A098EET9</accession>
<protein>
    <submittedName>
        <fullName evidence="1">Uncharacterized protein</fullName>
    </submittedName>
</protein>
<name>A0A098EET9_9ZZZZ</name>
<proteinExistence type="predicted"/>
<gene>
    <name evidence="1" type="ORF">MSIBF_A940002</name>
</gene>
<organism evidence="1">
    <name type="scientific">groundwater metagenome</name>
    <dbReference type="NCBI Taxonomy" id="717931"/>
    <lineage>
        <taxon>unclassified sequences</taxon>
        <taxon>metagenomes</taxon>
        <taxon>ecological metagenomes</taxon>
    </lineage>
</organism>
<sequence length="503" mass="57621">MKNISKKTELFVLLFVCCLNFVCSEIPKEDPLWTIGEDYLVVENGNPRLYLLFNNTEIYIDLKNDGVWEFYTVQDAETQFTPSILGQNIIYGDKIHTSKPVIYYRGGYRYDVVPPIGNWKSEYYAYEETWYAVVEENAMIYVDDNDDGTIDRNVSAIPFTANSITVSNFGKVFSNKPFYFWTSDNIGAQKGTDFYLPWNSIWKIYVLENETELKVDVSNDGFWDVENLTWNKGVITEFSALRLADGAHLKFNKQVVVFLSFGYIYSLQPSSMLGNDFWSSWSGDSYWSQLTGFFNNATGIAANTTYYADKVIENDLISNYNGTLISNQITNTPSLGCIHIWGNMPFGCVYLYYGWYLYTVPQSSITSTTYGTQKYLGANELTKIYTRIFNPFANTTISNVNITVKIPSNFSLPNGNTLTLNIKKFYLRNDTEIENDTITITPANISGNYEFTINSTSTSLLNSLEPMEYIDLRYQIVTPSVLGRYNFEPVNVNYKAETWNMPE</sequence>